<gene>
    <name evidence="4" type="ORF">G7084_00845</name>
</gene>
<evidence type="ECO:0000313" key="5">
    <source>
        <dbReference type="Proteomes" id="UP000500741"/>
    </source>
</evidence>
<dbReference type="GO" id="GO:0016757">
    <property type="term" value="F:glycosyltransferase activity"/>
    <property type="evidence" value="ECO:0007669"/>
    <property type="project" value="UniProtKB-KW"/>
</dbReference>
<evidence type="ECO:0000256" key="2">
    <source>
        <dbReference type="ARBA" id="ARBA00022679"/>
    </source>
</evidence>
<dbReference type="CDD" id="cd04194">
    <property type="entry name" value="GT8_A4GalT_like"/>
    <property type="match status" value="1"/>
</dbReference>
<dbReference type="InterPro" id="IPR002495">
    <property type="entry name" value="Glyco_trans_8"/>
</dbReference>
<keyword evidence="3" id="KW-0479">Metal-binding</keyword>
<dbReference type="PANTHER" id="PTHR13778:SF47">
    <property type="entry name" value="LIPOPOLYSACCHARIDE 1,3-GALACTOSYLTRANSFERASE"/>
    <property type="match status" value="1"/>
</dbReference>
<dbReference type="RefSeq" id="WP_166009167.1">
    <property type="nucleotide sequence ID" value="NZ_CP049888.1"/>
</dbReference>
<keyword evidence="5" id="KW-1185">Reference proteome</keyword>
<dbReference type="Pfam" id="PF01501">
    <property type="entry name" value="Glyco_transf_8"/>
    <property type="match status" value="1"/>
</dbReference>
<organism evidence="4 5">
    <name type="scientific">Weissella coleopterorum</name>
    <dbReference type="NCBI Taxonomy" id="2714949"/>
    <lineage>
        <taxon>Bacteria</taxon>
        <taxon>Bacillati</taxon>
        <taxon>Bacillota</taxon>
        <taxon>Bacilli</taxon>
        <taxon>Lactobacillales</taxon>
        <taxon>Lactobacillaceae</taxon>
        <taxon>Weissella</taxon>
    </lineage>
</organism>
<evidence type="ECO:0000256" key="3">
    <source>
        <dbReference type="ARBA" id="ARBA00022723"/>
    </source>
</evidence>
<dbReference type="InterPro" id="IPR029044">
    <property type="entry name" value="Nucleotide-diphossugar_trans"/>
</dbReference>
<proteinExistence type="predicted"/>
<sequence>MSENINLLVTLDENYLPYLKVMLFSLHQNNLDQHFDLWLFHEKIDSQQLTQLSLLVERLAVTLHAVQISGQLFKNAPTVERYPREMYFRLACGNLLPQNVKRVIYLDPDILVINSVRPLWELDLQGNVFAAAVHAGLTNIAKSINNIRLQTTKSYFNSGVLLIDVERARKIVKLEDIYQTIRKYGDYLLLPDQDVMNHLYSHVTLEIPEEIWNYDTRQSNIYFTRHVDTFNMRWVAQNTVFLHFCGKPKPWSTRNNSRFGFLYLHYQQLLQKFE</sequence>
<reference evidence="4 5" key="1">
    <citation type="submission" date="2020-03" db="EMBL/GenBank/DDBJ databases">
        <title>Weissella sp. nov., isolated from Cybister lewisianus.</title>
        <authorList>
            <person name="Hyun D.-W."/>
            <person name="Bae J.-W."/>
        </authorList>
    </citation>
    <scope>NUCLEOTIDE SEQUENCE [LARGE SCALE GENOMIC DNA]</scope>
    <source>
        <strain evidence="4 5">HDW19</strain>
    </source>
</reference>
<dbReference type="GO" id="GO:0046872">
    <property type="term" value="F:metal ion binding"/>
    <property type="evidence" value="ECO:0007669"/>
    <property type="project" value="UniProtKB-KW"/>
</dbReference>
<dbReference type="Proteomes" id="UP000500741">
    <property type="component" value="Chromosome"/>
</dbReference>
<dbReference type="PANTHER" id="PTHR13778">
    <property type="entry name" value="GLYCOSYLTRANSFERASE 8 DOMAIN-CONTAINING PROTEIN"/>
    <property type="match status" value="1"/>
</dbReference>
<evidence type="ECO:0000313" key="4">
    <source>
        <dbReference type="EMBL" id="QIL49996.1"/>
    </source>
</evidence>
<dbReference type="Gene3D" id="3.90.550.10">
    <property type="entry name" value="Spore Coat Polysaccharide Biosynthesis Protein SpsA, Chain A"/>
    <property type="match status" value="1"/>
</dbReference>
<dbReference type="InterPro" id="IPR050748">
    <property type="entry name" value="Glycosyltrans_8_dom-fam"/>
</dbReference>
<name>A0A6G8AYB7_9LACO</name>
<evidence type="ECO:0000256" key="1">
    <source>
        <dbReference type="ARBA" id="ARBA00022676"/>
    </source>
</evidence>
<dbReference type="AlphaFoldDB" id="A0A6G8AYB7"/>
<accession>A0A6G8AYB7</accession>
<dbReference type="KEGG" id="wco:G7084_00845"/>
<keyword evidence="2 4" id="KW-0808">Transferase</keyword>
<dbReference type="SUPFAM" id="SSF53448">
    <property type="entry name" value="Nucleotide-diphospho-sugar transferases"/>
    <property type="match status" value="1"/>
</dbReference>
<protein>
    <submittedName>
        <fullName evidence="4">Glycosyltransferase family 8 protein</fullName>
    </submittedName>
</protein>
<keyword evidence="1" id="KW-0328">Glycosyltransferase</keyword>
<dbReference type="EMBL" id="CP049888">
    <property type="protein sequence ID" value="QIL49996.1"/>
    <property type="molecule type" value="Genomic_DNA"/>
</dbReference>